<evidence type="ECO:0000313" key="5">
    <source>
        <dbReference type="Proteomes" id="UP000282515"/>
    </source>
</evidence>
<evidence type="ECO:0000313" key="4">
    <source>
        <dbReference type="EMBL" id="RLV57083.1"/>
    </source>
</evidence>
<dbReference type="GO" id="GO:0016747">
    <property type="term" value="F:acyltransferase activity, transferring groups other than amino-acyl groups"/>
    <property type="evidence" value="ECO:0007669"/>
    <property type="project" value="InterPro"/>
</dbReference>
<dbReference type="OrthoDB" id="5243635at2"/>
<dbReference type="EMBL" id="RDBF01000002">
    <property type="protein sequence ID" value="RLV57083.1"/>
    <property type="molecule type" value="Genomic_DNA"/>
</dbReference>
<protein>
    <submittedName>
        <fullName evidence="4">GNAT family N-acetyltransferase</fullName>
    </submittedName>
</protein>
<proteinExistence type="predicted"/>
<evidence type="ECO:0000259" key="3">
    <source>
        <dbReference type="PROSITE" id="PS51186"/>
    </source>
</evidence>
<evidence type="ECO:0000256" key="2">
    <source>
        <dbReference type="ARBA" id="ARBA00023315"/>
    </source>
</evidence>
<dbReference type="SUPFAM" id="SSF55729">
    <property type="entry name" value="Acyl-CoA N-acyltransferases (Nat)"/>
    <property type="match status" value="1"/>
</dbReference>
<dbReference type="AlphaFoldDB" id="A0A3L8PR29"/>
<dbReference type="Gene3D" id="3.40.630.30">
    <property type="match status" value="1"/>
</dbReference>
<organism evidence="4 5">
    <name type="scientific">Aeromicrobium phragmitis</name>
    <dbReference type="NCBI Taxonomy" id="2478914"/>
    <lineage>
        <taxon>Bacteria</taxon>
        <taxon>Bacillati</taxon>
        <taxon>Actinomycetota</taxon>
        <taxon>Actinomycetes</taxon>
        <taxon>Propionibacteriales</taxon>
        <taxon>Nocardioidaceae</taxon>
        <taxon>Aeromicrobium</taxon>
    </lineage>
</organism>
<dbReference type="Proteomes" id="UP000282515">
    <property type="component" value="Unassembled WGS sequence"/>
</dbReference>
<accession>A0A3L8PR29</accession>
<dbReference type="InterPro" id="IPR050832">
    <property type="entry name" value="Bact_Acetyltransf"/>
</dbReference>
<dbReference type="CDD" id="cd04301">
    <property type="entry name" value="NAT_SF"/>
    <property type="match status" value="1"/>
</dbReference>
<dbReference type="InterPro" id="IPR000182">
    <property type="entry name" value="GNAT_dom"/>
</dbReference>
<dbReference type="Pfam" id="PF00583">
    <property type="entry name" value="Acetyltransf_1"/>
    <property type="match status" value="1"/>
</dbReference>
<sequence>MVTADVSVRLAWADDAPAIAALQLAAWRESYADVLGAQLDDLAPADLTERWQATVTSPRDARQRVLVALERATVRGFAIVHPCFDDDADQIQDGEIGEFVVTLEHRGQGHGSRLLQACADTLRADRFSRAVWWLRSTDDATREFATSAGWAPDGAHRELATATGATVKQVRLHTRLV</sequence>
<dbReference type="InterPro" id="IPR016181">
    <property type="entry name" value="Acyl_CoA_acyltransferase"/>
</dbReference>
<keyword evidence="5" id="KW-1185">Reference proteome</keyword>
<evidence type="ECO:0000256" key="1">
    <source>
        <dbReference type="ARBA" id="ARBA00022679"/>
    </source>
</evidence>
<keyword evidence="1 4" id="KW-0808">Transferase</keyword>
<keyword evidence="2" id="KW-0012">Acyltransferase</keyword>
<dbReference type="PANTHER" id="PTHR43877">
    <property type="entry name" value="AMINOALKYLPHOSPHONATE N-ACETYLTRANSFERASE-RELATED-RELATED"/>
    <property type="match status" value="1"/>
</dbReference>
<gene>
    <name evidence="4" type="ORF">D9V41_04350</name>
</gene>
<dbReference type="PROSITE" id="PS51186">
    <property type="entry name" value="GNAT"/>
    <property type="match status" value="1"/>
</dbReference>
<name>A0A3L8PR29_9ACTN</name>
<feature type="domain" description="N-acetyltransferase" evidence="3">
    <location>
        <begin position="6"/>
        <end position="173"/>
    </location>
</feature>
<reference evidence="4 5" key="1">
    <citation type="submission" date="2018-10" db="EMBL/GenBank/DDBJ databases">
        <title>Aeromicrobium sp. 9W16Y-2 whole genome shotgun sequence.</title>
        <authorList>
            <person name="Li F."/>
        </authorList>
    </citation>
    <scope>NUCLEOTIDE SEQUENCE [LARGE SCALE GENOMIC DNA]</scope>
    <source>
        <strain evidence="4 5">9W16Y-2</strain>
    </source>
</reference>
<comment type="caution">
    <text evidence="4">The sequence shown here is derived from an EMBL/GenBank/DDBJ whole genome shotgun (WGS) entry which is preliminary data.</text>
</comment>